<sequence length="10" mass="1159">MAGRQSFTVY</sequence>
<proteinExistence type="predicted"/>
<reference evidence="1" key="1">
    <citation type="submission" date="2014-11" db="EMBL/GenBank/DDBJ databases">
        <authorList>
            <person name="Amaro Gonzalez C."/>
        </authorList>
    </citation>
    <scope>NUCLEOTIDE SEQUENCE</scope>
</reference>
<evidence type="ECO:0000313" key="1">
    <source>
        <dbReference type="EMBL" id="JAH15846.1"/>
    </source>
</evidence>
<accession>A0A0E9QG59</accession>
<dbReference type="EMBL" id="GBXM01092731">
    <property type="protein sequence ID" value="JAH15846.1"/>
    <property type="molecule type" value="Transcribed_RNA"/>
</dbReference>
<reference evidence="1" key="2">
    <citation type="journal article" date="2015" name="Fish Shellfish Immunol.">
        <title>Early steps in the European eel (Anguilla anguilla)-Vibrio vulnificus interaction in the gills: Role of the RtxA13 toxin.</title>
        <authorList>
            <person name="Callol A."/>
            <person name="Pajuelo D."/>
            <person name="Ebbesson L."/>
            <person name="Teles M."/>
            <person name="MacKenzie S."/>
            <person name="Amaro C."/>
        </authorList>
    </citation>
    <scope>NUCLEOTIDE SEQUENCE</scope>
</reference>
<protein>
    <submittedName>
        <fullName evidence="1">Uncharacterized protein</fullName>
    </submittedName>
</protein>
<name>A0A0E9QG59_ANGAN</name>
<organism evidence="1">
    <name type="scientific">Anguilla anguilla</name>
    <name type="common">European freshwater eel</name>
    <name type="synonym">Muraena anguilla</name>
    <dbReference type="NCBI Taxonomy" id="7936"/>
    <lineage>
        <taxon>Eukaryota</taxon>
        <taxon>Metazoa</taxon>
        <taxon>Chordata</taxon>
        <taxon>Craniata</taxon>
        <taxon>Vertebrata</taxon>
        <taxon>Euteleostomi</taxon>
        <taxon>Actinopterygii</taxon>
        <taxon>Neopterygii</taxon>
        <taxon>Teleostei</taxon>
        <taxon>Anguilliformes</taxon>
        <taxon>Anguillidae</taxon>
        <taxon>Anguilla</taxon>
    </lineage>
</organism>